<evidence type="ECO:0000313" key="2">
    <source>
        <dbReference type="EMBL" id="MDC2828958.1"/>
    </source>
</evidence>
<organism evidence="2 3">
    <name type="scientific">Limosilactobacillus mucosae</name>
    <name type="common">Lactobacillus mucosae</name>
    <dbReference type="NCBI Taxonomy" id="97478"/>
    <lineage>
        <taxon>Bacteria</taxon>
        <taxon>Bacillati</taxon>
        <taxon>Bacillota</taxon>
        <taxon>Bacilli</taxon>
        <taxon>Lactobacillales</taxon>
        <taxon>Lactobacillaceae</taxon>
        <taxon>Limosilactobacillus</taxon>
    </lineage>
</organism>
<keyword evidence="1" id="KW-0812">Transmembrane</keyword>
<accession>A0AAJ1MAS2</accession>
<dbReference type="RefSeq" id="WP_272225686.1">
    <property type="nucleotide sequence ID" value="NZ_JAQONE010000003.1"/>
</dbReference>
<gene>
    <name evidence="2" type="ORF">PO250_01230</name>
</gene>
<dbReference type="AlphaFoldDB" id="A0AAJ1MAS2"/>
<evidence type="ECO:0000313" key="3">
    <source>
        <dbReference type="Proteomes" id="UP001220670"/>
    </source>
</evidence>
<protein>
    <submittedName>
        <fullName evidence="2">Uncharacterized protein</fullName>
    </submittedName>
</protein>
<dbReference type="EMBL" id="JAQONE010000003">
    <property type="protein sequence ID" value="MDC2828958.1"/>
    <property type="molecule type" value="Genomic_DNA"/>
</dbReference>
<keyword evidence="1" id="KW-0472">Membrane</keyword>
<evidence type="ECO:0000256" key="1">
    <source>
        <dbReference type="SAM" id="Phobius"/>
    </source>
</evidence>
<keyword evidence="1" id="KW-1133">Transmembrane helix</keyword>
<feature type="transmembrane region" description="Helical" evidence="1">
    <location>
        <begin position="26"/>
        <end position="44"/>
    </location>
</feature>
<reference evidence="2" key="1">
    <citation type="submission" date="2023-01" db="EMBL/GenBank/DDBJ databases">
        <title>Genome analysis of 13 Lactobacillus isolated from gut of wild boar.</title>
        <authorList>
            <person name="Papp P."/>
            <person name="Libisch B."/>
            <person name="Nagy T."/>
            <person name="Olasz F."/>
        </authorList>
    </citation>
    <scope>NUCLEOTIDE SEQUENCE</scope>
    <source>
        <strain evidence="2">F146</strain>
    </source>
</reference>
<feature type="transmembrane region" description="Helical" evidence="1">
    <location>
        <begin position="50"/>
        <end position="70"/>
    </location>
</feature>
<sequence>MEKKRQKKSKEISKYDDALSRIQGDAFIVMIIAVLAFFPCRHMYPQAVKYIVCFFILAAIVGFGIGFVWLKRDYQEFKRSYLKVDKSDKKNKKDI</sequence>
<proteinExistence type="predicted"/>
<name>A0AAJ1MAS2_LIMMU</name>
<comment type="caution">
    <text evidence="2">The sequence shown here is derived from an EMBL/GenBank/DDBJ whole genome shotgun (WGS) entry which is preliminary data.</text>
</comment>
<dbReference type="Proteomes" id="UP001220670">
    <property type="component" value="Unassembled WGS sequence"/>
</dbReference>